<organism evidence="1 2">
    <name type="scientific">Polaribacter porphyrae</name>
    <dbReference type="NCBI Taxonomy" id="1137780"/>
    <lineage>
        <taxon>Bacteria</taxon>
        <taxon>Pseudomonadati</taxon>
        <taxon>Bacteroidota</taxon>
        <taxon>Flavobacteriia</taxon>
        <taxon>Flavobacteriales</taxon>
        <taxon>Flavobacteriaceae</taxon>
    </lineage>
</organism>
<dbReference type="RefSeq" id="WP_105014936.1">
    <property type="nucleotide sequence ID" value="NZ_MSCN01000001.1"/>
</dbReference>
<gene>
    <name evidence="1" type="ORF">BTO18_03725</name>
</gene>
<dbReference type="PROSITE" id="PS51257">
    <property type="entry name" value="PROKAR_LIPOPROTEIN"/>
    <property type="match status" value="1"/>
</dbReference>
<dbReference type="AlphaFoldDB" id="A0A2S7WM11"/>
<name>A0A2S7WM11_9FLAO</name>
<dbReference type="Pfam" id="PF14059">
    <property type="entry name" value="DUF4251"/>
    <property type="match status" value="1"/>
</dbReference>
<dbReference type="InterPro" id="IPR025347">
    <property type="entry name" value="DUF4251"/>
</dbReference>
<sequence>MKKVLLFVIIMVTVSCSSSKNFLSEEQIVELEKIIKSNSIEVNFEWANPLSTSSLIVMNNLLPPGNTSSNISLLGNPNYLKIDKDSIKINLPYFGEQRIVNNYGSTNTGIKYNGEIVSKKIVFNQKKKAYQLKFSFNNKQEGYNAHLTLFQNKKANININSTHRTMITYYGNWTVLEDKKVE</sequence>
<dbReference type="OrthoDB" id="1448121at2"/>
<dbReference type="Gene3D" id="2.40.128.410">
    <property type="match status" value="1"/>
</dbReference>
<dbReference type="Proteomes" id="UP000238882">
    <property type="component" value="Unassembled WGS sequence"/>
</dbReference>
<protein>
    <recommendedName>
        <fullName evidence="3">DUF4251 domain-containing protein</fullName>
    </recommendedName>
</protein>
<evidence type="ECO:0008006" key="3">
    <source>
        <dbReference type="Google" id="ProtNLM"/>
    </source>
</evidence>
<dbReference type="EMBL" id="MSCN01000001">
    <property type="protein sequence ID" value="PQJ78352.1"/>
    <property type="molecule type" value="Genomic_DNA"/>
</dbReference>
<evidence type="ECO:0000313" key="2">
    <source>
        <dbReference type="Proteomes" id="UP000238882"/>
    </source>
</evidence>
<keyword evidence="2" id="KW-1185">Reference proteome</keyword>
<evidence type="ECO:0000313" key="1">
    <source>
        <dbReference type="EMBL" id="PQJ78352.1"/>
    </source>
</evidence>
<accession>A0A2S7WM11</accession>
<proteinExistence type="predicted"/>
<comment type="caution">
    <text evidence="1">The sequence shown here is derived from an EMBL/GenBank/DDBJ whole genome shotgun (WGS) entry which is preliminary data.</text>
</comment>
<reference evidence="1 2" key="1">
    <citation type="submission" date="2016-12" db="EMBL/GenBank/DDBJ databases">
        <title>Trade-off between light-utilization and light-protection in marine flavobacteria.</title>
        <authorList>
            <person name="Kumagai Y."/>
            <person name="Yoshizawa S."/>
            <person name="Kogure K."/>
            <person name="Iwasaki W."/>
        </authorList>
    </citation>
    <scope>NUCLEOTIDE SEQUENCE [LARGE SCALE GENOMIC DNA]</scope>
    <source>
        <strain evidence="1 2">NBRC 108759</strain>
    </source>
</reference>